<comment type="cofactor">
    <cofactor evidence="8">
        <name>Mg(2+)</name>
        <dbReference type="ChEBI" id="CHEBI:18420"/>
    </cofactor>
</comment>
<evidence type="ECO:0000313" key="11">
    <source>
        <dbReference type="EMBL" id="EME71322.1"/>
    </source>
</evidence>
<dbReference type="SUPFAM" id="SSF53448">
    <property type="entry name" value="Nucleotide-diphospho-sugar transferases"/>
    <property type="match status" value="1"/>
</dbReference>
<protein>
    <recommendedName>
        <fullName evidence="8">Molybdenum cofactor guanylyltransferase</fullName>
        <shortName evidence="8">MoCo guanylyltransferase</shortName>
        <ecNumber evidence="8">2.7.7.77</ecNumber>
    </recommendedName>
    <alternativeName>
        <fullName evidence="8">GTP:molybdopterin guanylyltransferase</fullName>
    </alternativeName>
    <alternativeName>
        <fullName evidence="8">Mo-MPT guanylyltransferase</fullName>
    </alternativeName>
    <alternativeName>
        <fullName evidence="8">Molybdopterin guanylyltransferase</fullName>
    </alternativeName>
    <alternativeName>
        <fullName evidence="8">Molybdopterin-guanine dinucleotide synthase</fullName>
        <shortName evidence="8">MGD synthase</shortName>
    </alternativeName>
</protein>
<dbReference type="EC" id="2.7.7.77" evidence="8"/>
<dbReference type="PANTHER" id="PTHR19136:SF81">
    <property type="entry name" value="MOLYBDENUM COFACTOR GUANYLYLTRANSFERASE"/>
    <property type="match status" value="1"/>
</dbReference>
<dbReference type="InterPro" id="IPR025877">
    <property type="entry name" value="MobA-like_NTP_Trfase"/>
</dbReference>
<dbReference type="eggNOG" id="COG0746">
    <property type="taxonomic scope" value="Bacteria"/>
</dbReference>
<dbReference type="GO" id="GO:1902758">
    <property type="term" value="P:bis(molybdopterin guanine dinucleotide)molybdenum biosynthetic process"/>
    <property type="evidence" value="ECO:0007669"/>
    <property type="project" value="TreeGrafter"/>
</dbReference>
<dbReference type="GO" id="GO:0061603">
    <property type="term" value="F:molybdenum cofactor guanylyltransferase activity"/>
    <property type="evidence" value="ECO:0007669"/>
    <property type="project" value="UniProtKB-EC"/>
</dbReference>
<feature type="region of interest" description="Disordered" evidence="9">
    <location>
        <begin position="359"/>
        <end position="380"/>
    </location>
</feature>
<proteinExistence type="inferred from homology"/>
<organism evidence="11 12">
    <name type="scientific">Paramagnetospirillum caucaseum</name>
    <dbReference type="NCBI Taxonomy" id="1244869"/>
    <lineage>
        <taxon>Bacteria</taxon>
        <taxon>Pseudomonadati</taxon>
        <taxon>Pseudomonadota</taxon>
        <taxon>Alphaproteobacteria</taxon>
        <taxon>Rhodospirillales</taxon>
        <taxon>Magnetospirillaceae</taxon>
        <taxon>Paramagnetospirillum</taxon>
    </lineage>
</organism>
<evidence type="ECO:0000256" key="3">
    <source>
        <dbReference type="ARBA" id="ARBA00022723"/>
    </source>
</evidence>
<dbReference type="HAMAP" id="MF_00316">
    <property type="entry name" value="MobA"/>
    <property type="match status" value="1"/>
</dbReference>
<dbReference type="EMBL" id="AONQ01000006">
    <property type="protein sequence ID" value="EME71322.1"/>
    <property type="molecule type" value="Genomic_DNA"/>
</dbReference>
<feature type="binding site" evidence="8">
    <location>
        <position position="111"/>
    </location>
    <ligand>
        <name>Mg(2+)</name>
        <dbReference type="ChEBI" id="CHEBI:18420"/>
    </ligand>
</feature>
<keyword evidence="1 8" id="KW-0963">Cytoplasm</keyword>
<evidence type="ECO:0000256" key="4">
    <source>
        <dbReference type="ARBA" id="ARBA00022741"/>
    </source>
</evidence>
<dbReference type="STRING" id="1244869.H261_03968"/>
<dbReference type="InterPro" id="IPR021736">
    <property type="entry name" value="DUF3305"/>
</dbReference>
<dbReference type="NCBIfam" id="TIGR02665">
    <property type="entry name" value="molyb_mobA"/>
    <property type="match status" value="1"/>
</dbReference>
<keyword evidence="12" id="KW-1185">Reference proteome</keyword>
<evidence type="ECO:0000256" key="5">
    <source>
        <dbReference type="ARBA" id="ARBA00022842"/>
    </source>
</evidence>
<feature type="binding site" evidence="8">
    <location>
        <begin position="17"/>
        <end position="19"/>
    </location>
    <ligand>
        <name>GTP</name>
        <dbReference type="ChEBI" id="CHEBI:37565"/>
    </ligand>
</feature>
<comment type="function">
    <text evidence="8">Transfers a GMP moiety from GTP to Mo-molybdopterin (Mo-MPT) cofactor (Moco or molybdenum cofactor) to form Mo-molybdopterin guanine dinucleotide (Mo-MGD) cofactor.</text>
</comment>
<name>M2ZV96_9PROT</name>
<comment type="caution">
    <text evidence="11">The sequence shown here is derived from an EMBL/GenBank/DDBJ whole genome shotgun (WGS) entry which is preliminary data.</text>
</comment>
<dbReference type="PANTHER" id="PTHR19136">
    <property type="entry name" value="MOLYBDENUM COFACTOR GUANYLYLTRANSFERASE"/>
    <property type="match status" value="1"/>
</dbReference>
<reference evidence="11 12" key="1">
    <citation type="journal article" date="2014" name="Genome Announc.">
        <title>Draft Genome Sequence of Magnetospirillum sp. Strain SO-1, a Freshwater Magnetotactic Bacterium Isolated from the Ol'khovka River, Russia.</title>
        <authorList>
            <person name="Grouzdev D.S."/>
            <person name="Dziuba M.V."/>
            <person name="Sukhacheva M.S."/>
            <person name="Mardanov A.V."/>
            <person name="Beletskiy A.V."/>
            <person name="Kuznetsov B.B."/>
            <person name="Skryabin K.G."/>
        </authorList>
    </citation>
    <scope>NUCLEOTIDE SEQUENCE [LARGE SCALE GENOMIC DNA]</scope>
    <source>
        <strain evidence="11 12">SO-1</strain>
    </source>
</reference>
<dbReference type="GO" id="GO:0005737">
    <property type="term" value="C:cytoplasm"/>
    <property type="evidence" value="ECO:0007669"/>
    <property type="project" value="UniProtKB-SubCell"/>
</dbReference>
<comment type="domain">
    <text evidence="8">The N-terminal domain determines nucleotide recognition and specific binding, while the C-terminal domain determines the specific binding to the target protein.</text>
</comment>
<keyword evidence="5 8" id="KW-0460">Magnesium</keyword>
<keyword evidence="2 8" id="KW-0808">Transferase</keyword>
<keyword evidence="3 8" id="KW-0479">Metal-binding</keyword>
<feature type="binding site" evidence="8">
    <location>
        <position position="111"/>
    </location>
    <ligand>
        <name>GTP</name>
        <dbReference type="ChEBI" id="CHEBI:37565"/>
    </ligand>
</feature>
<feature type="binding site" evidence="8">
    <location>
        <position position="76"/>
    </location>
    <ligand>
        <name>GTP</name>
        <dbReference type="ChEBI" id="CHEBI:37565"/>
    </ligand>
</feature>
<dbReference type="Pfam" id="PF12804">
    <property type="entry name" value="NTP_transf_3"/>
    <property type="match status" value="1"/>
</dbReference>
<comment type="subunit">
    <text evidence="8">Monomer.</text>
</comment>
<dbReference type="Pfam" id="PF11749">
    <property type="entry name" value="DUF3305"/>
    <property type="match status" value="1"/>
</dbReference>
<evidence type="ECO:0000256" key="9">
    <source>
        <dbReference type="SAM" id="MobiDB-lite"/>
    </source>
</evidence>
<dbReference type="GO" id="GO:0046872">
    <property type="term" value="F:metal ion binding"/>
    <property type="evidence" value="ECO:0007669"/>
    <property type="project" value="UniProtKB-KW"/>
</dbReference>
<evidence type="ECO:0000313" key="12">
    <source>
        <dbReference type="Proteomes" id="UP000011744"/>
    </source>
</evidence>
<feature type="compositionally biased region" description="Basic and acidic residues" evidence="9">
    <location>
        <begin position="359"/>
        <end position="374"/>
    </location>
</feature>
<dbReference type="Gene3D" id="3.90.550.10">
    <property type="entry name" value="Spore Coat Polysaccharide Biosynthesis Protein SpsA, Chain A"/>
    <property type="match status" value="1"/>
</dbReference>
<sequence length="380" mass="41399">MTDMVPPPSNAIAGLILAGGLSRRMGGGDKPLISVGGQSLLDRVIERLAPQVGAMVLNANGDPARFADTTLPVVPDVIDGYGGPLVGVLTGLEWLKDHTVGVEWMVSVAADTPLFPADLVERLHRAVTEGGADIAVARTGDQAHPVFALWPLRLAADLRRAVVEEDMRKIDAWTERYRVAHVEWPLKPHDPFFNVNTPEDVARLSMILDGSLPAEPPLLAETGIAVLVERRDGATQWITDSWRPLEALADVPGGAPWTMLRRGEGFEHYLATGVKVALHRSDLTSYRYNLGGLEPRLYVVLRLTGDSDRPVKVVMATIAPDEAQAMSESGEDMVDGIPLPPELFHWAMAFCACHPPDEPMRKRKRDKLDSDKVFGAKGRS</sequence>
<comment type="subcellular location">
    <subcellularLocation>
        <location evidence="8">Cytoplasm</location>
    </subcellularLocation>
</comment>
<comment type="similarity">
    <text evidence="8">Belongs to the MobA family.</text>
</comment>
<dbReference type="PATRIC" id="fig|1244869.3.peg.791"/>
<keyword evidence="4 8" id="KW-0547">Nucleotide-binding</keyword>
<feature type="domain" description="MobA-like NTP transferase" evidence="10">
    <location>
        <begin position="14"/>
        <end position="172"/>
    </location>
</feature>
<evidence type="ECO:0000256" key="2">
    <source>
        <dbReference type="ARBA" id="ARBA00022679"/>
    </source>
</evidence>
<evidence type="ECO:0000256" key="6">
    <source>
        <dbReference type="ARBA" id="ARBA00023134"/>
    </source>
</evidence>
<evidence type="ECO:0000256" key="7">
    <source>
        <dbReference type="ARBA" id="ARBA00023150"/>
    </source>
</evidence>
<dbReference type="CDD" id="cd02503">
    <property type="entry name" value="MobA"/>
    <property type="match status" value="1"/>
</dbReference>
<keyword evidence="7 8" id="KW-0501">Molybdenum cofactor biosynthesis</keyword>
<evidence type="ECO:0000259" key="10">
    <source>
        <dbReference type="Pfam" id="PF12804"/>
    </source>
</evidence>
<feature type="binding site" evidence="8">
    <location>
        <position position="30"/>
    </location>
    <ligand>
        <name>GTP</name>
        <dbReference type="ChEBI" id="CHEBI:37565"/>
    </ligand>
</feature>
<comment type="catalytic activity">
    <reaction evidence="8">
        <text>Mo-molybdopterin + GTP + H(+) = Mo-molybdopterin guanine dinucleotide + diphosphate</text>
        <dbReference type="Rhea" id="RHEA:34243"/>
        <dbReference type="ChEBI" id="CHEBI:15378"/>
        <dbReference type="ChEBI" id="CHEBI:33019"/>
        <dbReference type="ChEBI" id="CHEBI:37565"/>
        <dbReference type="ChEBI" id="CHEBI:71302"/>
        <dbReference type="ChEBI" id="CHEBI:71310"/>
        <dbReference type="EC" id="2.7.7.77"/>
    </reaction>
</comment>
<dbReference type="GO" id="GO:0005525">
    <property type="term" value="F:GTP binding"/>
    <property type="evidence" value="ECO:0007669"/>
    <property type="project" value="UniProtKB-UniRule"/>
</dbReference>
<evidence type="ECO:0000256" key="1">
    <source>
        <dbReference type="ARBA" id="ARBA00022490"/>
    </source>
</evidence>
<gene>
    <name evidence="8" type="primary">mobA</name>
    <name evidence="11" type="ORF">H261_03968</name>
</gene>
<feature type="binding site" evidence="8">
    <location>
        <position position="58"/>
    </location>
    <ligand>
        <name>GTP</name>
        <dbReference type="ChEBI" id="CHEBI:37565"/>
    </ligand>
</feature>
<evidence type="ECO:0000256" key="8">
    <source>
        <dbReference type="HAMAP-Rule" id="MF_00316"/>
    </source>
</evidence>
<accession>M2ZV96</accession>
<dbReference type="AlphaFoldDB" id="M2ZV96"/>
<dbReference type="RefSeq" id="WP_008614536.1">
    <property type="nucleotide sequence ID" value="NZ_AONQ01000006.1"/>
</dbReference>
<keyword evidence="6 8" id="KW-0342">GTP-binding</keyword>
<dbReference type="Proteomes" id="UP000011744">
    <property type="component" value="Unassembled WGS sequence"/>
</dbReference>
<dbReference type="InterPro" id="IPR013482">
    <property type="entry name" value="Molybde_CF_guanTrfase"/>
</dbReference>
<dbReference type="InterPro" id="IPR029044">
    <property type="entry name" value="Nucleotide-diphossugar_trans"/>
</dbReference>